<comment type="similarity">
    <text evidence="2 9 10">Belongs to the peptidase S8 family.</text>
</comment>
<evidence type="ECO:0000313" key="14">
    <source>
        <dbReference type="EMBL" id="ACL40846.1"/>
    </source>
</evidence>
<evidence type="ECO:0000256" key="7">
    <source>
        <dbReference type="ARBA" id="ARBA00022825"/>
    </source>
</evidence>
<evidence type="ECO:0000313" key="15">
    <source>
        <dbReference type="Proteomes" id="UP000002505"/>
    </source>
</evidence>
<evidence type="ECO:0000256" key="1">
    <source>
        <dbReference type="ARBA" id="ARBA00004613"/>
    </source>
</evidence>
<feature type="region of interest" description="Disordered" evidence="11">
    <location>
        <begin position="30"/>
        <end position="58"/>
    </location>
</feature>
<dbReference type="RefSeq" id="WP_015938042.1">
    <property type="nucleotide sequence ID" value="NC_011886.1"/>
</dbReference>
<feature type="active site" description="Charge relay system" evidence="9">
    <location>
        <position position="187"/>
    </location>
</feature>
<dbReference type="CDD" id="cd07496">
    <property type="entry name" value="Peptidases_S8_13"/>
    <property type="match status" value="1"/>
</dbReference>
<dbReference type="PROSITE" id="PS00138">
    <property type="entry name" value="SUBTILASE_SER"/>
    <property type="match status" value="1"/>
</dbReference>
<dbReference type="InterPro" id="IPR000209">
    <property type="entry name" value="Peptidase_S8/S53_dom"/>
</dbReference>
<evidence type="ECO:0000256" key="12">
    <source>
        <dbReference type="SAM" id="SignalP"/>
    </source>
</evidence>
<evidence type="ECO:0000256" key="2">
    <source>
        <dbReference type="ARBA" id="ARBA00011073"/>
    </source>
</evidence>
<dbReference type="KEGG" id="ach:Achl_2882"/>
<dbReference type="AlphaFoldDB" id="B8HDX8"/>
<dbReference type="Pfam" id="PF00082">
    <property type="entry name" value="Peptidase_S8"/>
    <property type="match status" value="1"/>
</dbReference>
<feature type="compositionally biased region" description="Basic and acidic residues" evidence="11">
    <location>
        <begin position="212"/>
        <end position="222"/>
    </location>
</feature>
<evidence type="ECO:0000256" key="11">
    <source>
        <dbReference type="SAM" id="MobiDB-lite"/>
    </source>
</evidence>
<dbReference type="InterPro" id="IPR015500">
    <property type="entry name" value="Peptidase_S8_subtilisin-rel"/>
</dbReference>
<dbReference type="Gene3D" id="3.40.50.200">
    <property type="entry name" value="Peptidase S8/S53 domain"/>
    <property type="match status" value="1"/>
</dbReference>
<comment type="subcellular location">
    <subcellularLocation>
        <location evidence="1">Secreted</location>
    </subcellularLocation>
</comment>
<keyword evidence="6 9" id="KW-0378">Hydrolase</keyword>
<dbReference type="EMBL" id="CP001341">
    <property type="protein sequence ID" value="ACL40846.1"/>
    <property type="molecule type" value="Genomic_DNA"/>
</dbReference>
<dbReference type="PRINTS" id="PR00723">
    <property type="entry name" value="SUBTILISIN"/>
</dbReference>
<dbReference type="PANTHER" id="PTHR43806:SF11">
    <property type="entry name" value="CEREVISIN-RELATED"/>
    <property type="match status" value="1"/>
</dbReference>
<sequence length="939" mass="95444">MFNPRPFVAAALTLVTVLAGAALTALPAQATEPPQPAKPTAAAELPLRDPSPRSASAAVPTDQFIVGLKSRGNIASEAAITSQAARSAAGRVGTAAQYVRATATGAQVVKTDKSLHGADADTFLAALRSSPDVAYAEPDTIVQATAADPNDPGYGSQWSLWYDPSGIRVSGAWDHNRGEGAVVAVVDSGITYHSDLAPNVLAGYDMMSNPEWARDGDGRDANPQDQGDWASDNQCEPGFPASRSSWHGTHVAGIIAAVGNNNNGITGAAPAAKILPIRAIGPCGGYISDVADSIIWAAGGTVAGVPANPTRANVVNLSLGGTAACSTTEQNAINFAHNAGTAVVVAAGNSSRPAAEMSPANCENVITVAAAGPDGSRAPYSNYGAAVDITAPGGDMTADAWDGIVSTSNFGSTLPEGEAYELLQGTSMAAPHVSAVAAMLMVEVGGGYTPDMVKARLNATARLLQGSGCPVGCGAGLVDAAKALALTASDLPANTVIPAAVTFSDKDGTDADTVIVPSSRGVEYVRDGAVLAAGSHPGSGTVTVSARAIPGFYLWASATAQWSYKFAATYAPVAGSLISVTPFRALDTRSSSIVAKDSTVSFQVAGRNGIPAKVSAVVFNLTVAEARSFGFVTAFASGTARPDASNLNFDKGQIVANSVTVPVGADGKVTLFNRSAGATHLIADISGYYREGEVKAAGAFKSIEPKRFLDTRSTTAVGPDTARAFQVAGANGLPATVSAVVLNLTVAEAKSNGFITAYPTGVNRPDASNINFAAGQIIPNSVTVPVGPDGKVMLYNRSNGATHLIADVSGYYLSGTPTAGGTFQPLAAPTRFLDTRAGYPLPPDLATSFQAAREHGIPEGATAMVMNLTVAQATSNGFVTAYPMAATRPDISSVNFDRGQIVANSVTTPLGQLGRVALFNRSAGSTHLIADVSGYFLPG</sequence>
<dbReference type="GO" id="GO:0006508">
    <property type="term" value="P:proteolysis"/>
    <property type="evidence" value="ECO:0007669"/>
    <property type="project" value="UniProtKB-KW"/>
</dbReference>
<evidence type="ECO:0000256" key="6">
    <source>
        <dbReference type="ARBA" id="ARBA00022801"/>
    </source>
</evidence>
<dbReference type="STRING" id="452863.Achl_2882"/>
<keyword evidence="15" id="KW-1185">Reference proteome</keyword>
<dbReference type="GO" id="GO:0005576">
    <property type="term" value="C:extracellular region"/>
    <property type="evidence" value="ECO:0007669"/>
    <property type="project" value="UniProtKB-SubCell"/>
</dbReference>
<dbReference type="InterPro" id="IPR023827">
    <property type="entry name" value="Peptidase_S8_Asp-AS"/>
</dbReference>
<name>B8HDX8_PSECP</name>
<evidence type="ECO:0000259" key="13">
    <source>
        <dbReference type="Pfam" id="PF00082"/>
    </source>
</evidence>
<feature type="compositionally biased region" description="Low complexity" evidence="11">
    <location>
        <begin position="30"/>
        <end position="44"/>
    </location>
</feature>
<organism evidence="14 15">
    <name type="scientific">Pseudarthrobacter chlorophenolicus (strain ATCC 700700 / DSM 12829 / CIP 107037 / JCM 12360 / KCTC 9906 / NCIMB 13794 / A6)</name>
    <name type="common">Arthrobacter chlorophenolicus</name>
    <dbReference type="NCBI Taxonomy" id="452863"/>
    <lineage>
        <taxon>Bacteria</taxon>
        <taxon>Bacillati</taxon>
        <taxon>Actinomycetota</taxon>
        <taxon>Actinomycetes</taxon>
        <taxon>Micrococcales</taxon>
        <taxon>Micrococcaceae</taxon>
        <taxon>Pseudarthrobacter</taxon>
    </lineage>
</organism>
<dbReference type="GO" id="GO:0004252">
    <property type="term" value="F:serine-type endopeptidase activity"/>
    <property type="evidence" value="ECO:0007669"/>
    <property type="project" value="UniProtKB-UniRule"/>
</dbReference>
<feature type="signal peptide" evidence="12">
    <location>
        <begin position="1"/>
        <end position="30"/>
    </location>
</feature>
<feature type="active site" description="Charge relay system" evidence="9">
    <location>
        <position position="427"/>
    </location>
</feature>
<gene>
    <name evidence="14" type="ordered locus">Achl_2882</name>
</gene>
<dbReference type="SUPFAM" id="SSF52743">
    <property type="entry name" value="Subtilisin-like"/>
    <property type="match status" value="1"/>
</dbReference>
<dbReference type="FunFam" id="3.40.50.200:FF:000022">
    <property type="entry name" value="Extracellular protease"/>
    <property type="match status" value="1"/>
</dbReference>
<reference evidence="14" key="1">
    <citation type="submission" date="2009-01" db="EMBL/GenBank/DDBJ databases">
        <title>Complete sequence of chromosome of Arthrobacter chlorophenolicus A6.</title>
        <authorList>
            <consortium name="US DOE Joint Genome Institute"/>
            <person name="Lucas S."/>
            <person name="Copeland A."/>
            <person name="Lapidus A."/>
            <person name="Glavina del Rio T."/>
            <person name="Tice H."/>
            <person name="Bruce D."/>
            <person name="Goodwin L."/>
            <person name="Pitluck S."/>
            <person name="Goltsman E."/>
            <person name="Clum A."/>
            <person name="Larimer F."/>
            <person name="Land M."/>
            <person name="Hauser L."/>
            <person name="Kyrpides N."/>
            <person name="Mikhailova N."/>
            <person name="Jansson J."/>
            <person name="Richardson P."/>
        </authorList>
    </citation>
    <scope>NUCLEOTIDE SEQUENCE [LARGE SCALE GENOMIC DNA]</scope>
    <source>
        <strain evidence="14">A6</strain>
    </source>
</reference>
<evidence type="ECO:0000256" key="9">
    <source>
        <dbReference type="PROSITE-ProRule" id="PRU01240"/>
    </source>
</evidence>
<dbReference type="PROSITE" id="PS00136">
    <property type="entry name" value="SUBTILASE_ASP"/>
    <property type="match status" value="1"/>
</dbReference>
<dbReference type="InterPro" id="IPR050131">
    <property type="entry name" value="Peptidase_S8_subtilisin-like"/>
</dbReference>
<dbReference type="HOGENOM" id="CLU_312320_0_0_11"/>
<dbReference type="InterPro" id="IPR023828">
    <property type="entry name" value="Peptidase_S8_Ser-AS"/>
</dbReference>
<evidence type="ECO:0000256" key="4">
    <source>
        <dbReference type="ARBA" id="ARBA00022670"/>
    </source>
</evidence>
<dbReference type="PROSITE" id="PS51892">
    <property type="entry name" value="SUBTILASE"/>
    <property type="match status" value="1"/>
</dbReference>
<keyword evidence="8" id="KW-0865">Zymogen</keyword>
<keyword evidence="4 9" id="KW-0645">Protease</keyword>
<dbReference type="InterPro" id="IPR036852">
    <property type="entry name" value="Peptidase_S8/S53_dom_sf"/>
</dbReference>
<dbReference type="InterPro" id="IPR022398">
    <property type="entry name" value="Peptidase_S8_His-AS"/>
</dbReference>
<evidence type="ECO:0000256" key="3">
    <source>
        <dbReference type="ARBA" id="ARBA00022525"/>
    </source>
</evidence>
<dbReference type="OrthoDB" id="9790784at2"/>
<dbReference type="InterPro" id="IPR034176">
    <property type="entry name" value="Peptidases_S8_13"/>
</dbReference>
<evidence type="ECO:0000256" key="5">
    <source>
        <dbReference type="ARBA" id="ARBA00022729"/>
    </source>
</evidence>
<evidence type="ECO:0000256" key="10">
    <source>
        <dbReference type="RuleBase" id="RU003355"/>
    </source>
</evidence>
<feature type="chain" id="PRO_5002873386" evidence="12">
    <location>
        <begin position="31"/>
        <end position="939"/>
    </location>
</feature>
<feature type="region of interest" description="Disordered" evidence="11">
    <location>
        <begin position="211"/>
        <end position="232"/>
    </location>
</feature>
<keyword evidence="5 12" id="KW-0732">Signal</keyword>
<accession>B8HDX8</accession>
<dbReference type="PANTHER" id="PTHR43806">
    <property type="entry name" value="PEPTIDASE S8"/>
    <property type="match status" value="1"/>
</dbReference>
<feature type="active site" description="Charge relay system" evidence="9">
    <location>
        <position position="247"/>
    </location>
</feature>
<protein>
    <submittedName>
        <fullName evidence="14">Peptidase S8 and S53 subtilisin kexin sedolisin</fullName>
    </submittedName>
</protein>
<keyword evidence="3" id="KW-0964">Secreted</keyword>
<keyword evidence="7 9" id="KW-0720">Serine protease</keyword>
<dbReference type="PROSITE" id="PS00137">
    <property type="entry name" value="SUBTILASE_HIS"/>
    <property type="match status" value="1"/>
</dbReference>
<dbReference type="eggNOG" id="COG1404">
    <property type="taxonomic scope" value="Bacteria"/>
</dbReference>
<feature type="domain" description="Peptidase S8/S53" evidence="13">
    <location>
        <begin position="178"/>
        <end position="476"/>
    </location>
</feature>
<evidence type="ECO:0000256" key="8">
    <source>
        <dbReference type="ARBA" id="ARBA00023145"/>
    </source>
</evidence>
<proteinExistence type="inferred from homology"/>
<dbReference type="Proteomes" id="UP000002505">
    <property type="component" value="Chromosome"/>
</dbReference>